<dbReference type="RefSeq" id="WP_126410524.1">
    <property type="nucleotide sequence ID" value="NZ_RXNT01000020.1"/>
</dbReference>
<dbReference type="PANTHER" id="PTHR48228:SF5">
    <property type="entry name" value="ALPHA-METHYLACYL-COA RACEMASE"/>
    <property type="match status" value="1"/>
</dbReference>
<sequence>MSLPLDGIRVLDLTRLLPGPYTSLMLADFGADVIKIEDPKVGDYARWGEPKINNYNAMFHSLNRNKRSITLDLKSEEGKEMFLDLVKTTDVLIESFRPGVMERLGLGYEVLKNYNSKLIYCAITGYGQTGPLRDIPGHDINFLSYSGVLDLQKDSKGYPVSSPVQIGDIGGGALMATIGILTAIIEANKSGDGQFIDISMLDGTISWMQTTLPNYLATNELQESGELLLSGGMACYEIYETRDKRFLSVGALEPKFWLNFCKVIGKDELITQLNAPFEQQKRMKMEIQSVIEKKTLQEWVALFEDVDACVTPVLTIAEMVEHPQILQRKMIEEVEDLNSLPMRQIANPIKLSRTPAKIYRKPPELGEHNEEVLRELRLVNGLEE</sequence>
<proteinExistence type="predicted"/>
<accession>A0A3S0JR14</accession>
<keyword evidence="2" id="KW-1185">Reference proteome</keyword>
<protein>
    <submittedName>
        <fullName evidence="1">CoA transferase</fullName>
    </submittedName>
</protein>
<evidence type="ECO:0000313" key="2">
    <source>
        <dbReference type="Proteomes" id="UP000271374"/>
    </source>
</evidence>
<dbReference type="InterPro" id="IPR044855">
    <property type="entry name" value="CoA-Trfase_III_dom3_sf"/>
</dbReference>
<keyword evidence="1" id="KW-0808">Transferase</keyword>
<dbReference type="Proteomes" id="UP000271374">
    <property type="component" value="Unassembled WGS sequence"/>
</dbReference>
<dbReference type="AlphaFoldDB" id="A0A3S0JR14"/>
<dbReference type="InterPro" id="IPR050509">
    <property type="entry name" value="CoA-transferase_III"/>
</dbReference>
<dbReference type="Gene3D" id="3.40.50.10540">
    <property type="entry name" value="Crotonobetainyl-coa:carnitine coa-transferase, domain 1"/>
    <property type="match status" value="2"/>
</dbReference>
<dbReference type="Pfam" id="PF02515">
    <property type="entry name" value="CoA_transf_3"/>
    <property type="match status" value="1"/>
</dbReference>
<evidence type="ECO:0000313" key="1">
    <source>
        <dbReference type="EMBL" id="RTR27150.1"/>
    </source>
</evidence>
<dbReference type="Gene3D" id="3.30.1540.10">
    <property type="entry name" value="formyl-coa transferase, domain 3"/>
    <property type="match status" value="1"/>
</dbReference>
<organism evidence="1 2">
    <name type="scientific">Bacillus yapensis</name>
    <dbReference type="NCBI Taxonomy" id="2492960"/>
    <lineage>
        <taxon>Bacteria</taxon>
        <taxon>Bacillati</taxon>
        <taxon>Bacillota</taxon>
        <taxon>Bacilli</taxon>
        <taxon>Bacillales</taxon>
        <taxon>Bacillaceae</taxon>
        <taxon>Bacillus</taxon>
    </lineage>
</organism>
<gene>
    <name evidence="1" type="ORF">EKG37_19905</name>
</gene>
<dbReference type="InterPro" id="IPR003673">
    <property type="entry name" value="CoA-Trfase_fam_III"/>
</dbReference>
<comment type="caution">
    <text evidence="1">The sequence shown here is derived from an EMBL/GenBank/DDBJ whole genome shotgun (WGS) entry which is preliminary data.</text>
</comment>
<dbReference type="InterPro" id="IPR023606">
    <property type="entry name" value="CoA-Trfase_III_dom_1_sf"/>
</dbReference>
<dbReference type="OrthoDB" id="9797653at2"/>
<dbReference type="GO" id="GO:0016740">
    <property type="term" value="F:transferase activity"/>
    <property type="evidence" value="ECO:0007669"/>
    <property type="project" value="UniProtKB-KW"/>
</dbReference>
<dbReference type="EMBL" id="RXNT01000020">
    <property type="protein sequence ID" value="RTR27150.1"/>
    <property type="molecule type" value="Genomic_DNA"/>
</dbReference>
<reference evidence="1 2" key="1">
    <citation type="submission" date="2018-12" db="EMBL/GenBank/DDBJ databases">
        <title>Bacillus yapensis draft genome sequence.</title>
        <authorList>
            <person name="Yu L."/>
            <person name="Xu X."/>
            <person name="Tang X."/>
        </authorList>
    </citation>
    <scope>NUCLEOTIDE SEQUENCE [LARGE SCALE GENOMIC DNA]</scope>
    <source>
        <strain evidence="1 2">XXST-01</strain>
    </source>
</reference>
<name>A0A3S0JR14_9BACI</name>
<dbReference type="SUPFAM" id="SSF89796">
    <property type="entry name" value="CoA-transferase family III (CaiB/BaiF)"/>
    <property type="match status" value="1"/>
</dbReference>
<dbReference type="PANTHER" id="PTHR48228">
    <property type="entry name" value="SUCCINYL-COA--D-CITRAMALATE COA-TRANSFERASE"/>
    <property type="match status" value="1"/>
</dbReference>